<name>A0A8H5BHB2_9AGAR</name>
<evidence type="ECO:0000313" key="3">
    <source>
        <dbReference type="Proteomes" id="UP000541558"/>
    </source>
</evidence>
<feature type="compositionally biased region" description="Basic and acidic residues" evidence="1">
    <location>
        <begin position="196"/>
        <end position="221"/>
    </location>
</feature>
<evidence type="ECO:0000313" key="2">
    <source>
        <dbReference type="EMBL" id="KAF5323136.1"/>
    </source>
</evidence>
<reference evidence="2 3" key="1">
    <citation type="journal article" date="2020" name="ISME J.">
        <title>Uncovering the hidden diversity of litter-decomposition mechanisms in mushroom-forming fungi.</title>
        <authorList>
            <person name="Floudas D."/>
            <person name="Bentzer J."/>
            <person name="Ahren D."/>
            <person name="Johansson T."/>
            <person name="Persson P."/>
            <person name="Tunlid A."/>
        </authorList>
    </citation>
    <scope>NUCLEOTIDE SEQUENCE [LARGE SCALE GENOMIC DNA]</scope>
    <source>
        <strain evidence="2 3">CBS 175.51</strain>
    </source>
</reference>
<feature type="compositionally biased region" description="Basic residues" evidence="1">
    <location>
        <begin position="222"/>
        <end position="239"/>
    </location>
</feature>
<dbReference type="Proteomes" id="UP000541558">
    <property type="component" value="Unassembled WGS sequence"/>
</dbReference>
<proteinExistence type="predicted"/>
<sequence>MGSVRCSFAHSTVAFPHIAAFARCPESLGYPPLGPSLVHHHHQLLSNASINIMAPIKGDVAIFWDLSMTTAMNDDIGEGLNRIVKLSAEYGPIKHKTAYLSPPWPKDEDVLTERLNTLDVNLILRRIVILVMKGKTLVKVQEPDSYWPLKVAPKKRGSKGTKKKGAASKKPKDLKRKKAKQADAKEKKSSSKGKKKNADPKKANSQETKKQRKKDAQETKSQKKKKSTGLKKSTSKGKKANFQPKKAQKGSRQPVRRSARLSAKVKAAT</sequence>
<keyword evidence="3" id="KW-1185">Reference proteome</keyword>
<feature type="compositionally biased region" description="Basic residues" evidence="1">
    <location>
        <begin position="246"/>
        <end position="259"/>
    </location>
</feature>
<evidence type="ECO:0000256" key="1">
    <source>
        <dbReference type="SAM" id="MobiDB-lite"/>
    </source>
</evidence>
<accession>A0A8H5BHB2</accession>
<dbReference type="AlphaFoldDB" id="A0A8H5BHB2"/>
<comment type="caution">
    <text evidence="2">The sequence shown here is derived from an EMBL/GenBank/DDBJ whole genome shotgun (WGS) entry which is preliminary data.</text>
</comment>
<organism evidence="2 3">
    <name type="scientific">Ephemerocybe angulata</name>
    <dbReference type="NCBI Taxonomy" id="980116"/>
    <lineage>
        <taxon>Eukaryota</taxon>
        <taxon>Fungi</taxon>
        <taxon>Dikarya</taxon>
        <taxon>Basidiomycota</taxon>
        <taxon>Agaricomycotina</taxon>
        <taxon>Agaricomycetes</taxon>
        <taxon>Agaricomycetidae</taxon>
        <taxon>Agaricales</taxon>
        <taxon>Agaricineae</taxon>
        <taxon>Psathyrellaceae</taxon>
        <taxon>Ephemerocybe</taxon>
    </lineage>
</organism>
<gene>
    <name evidence="2" type="ORF">D9611_009384</name>
</gene>
<protein>
    <submittedName>
        <fullName evidence="2">Uncharacterized protein</fullName>
    </submittedName>
</protein>
<dbReference type="EMBL" id="JAACJK010000167">
    <property type="protein sequence ID" value="KAF5323136.1"/>
    <property type="molecule type" value="Genomic_DNA"/>
</dbReference>
<feature type="region of interest" description="Disordered" evidence="1">
    <location>
        <begin position="150"/>
        <end position="269"/>
    </location>
</feature>
<dbReference type="OrthoDB" id="10465925at2759"/>
<feature type="compositionally biased region" description="Basic and acidic residues" evidence="1">
    <location>
        <begin position="180"/>
        <end position="189"/>
    </location>
</feature>
<feature type="compositionally biased region" description="Basic residues" evidence="1">
    <location>
        <begin position="152"/>
        <end position="179"/>
    </location>
</feature>